<keyword evidence="2 6" id="KW-0689">Ribosomal protein</keyword>
<evidence type="ECO:0000256" key="3">
    <source>
        <dbReference type="SAM" id="MobiDB-lite"/>
    </source>
</evidence>
<dbReference type="InterPro" id="IPR014721">
    <property type="entry name" value="Ribsml_uS5_D2-typ_fold_subgr"/>
</dbReference>
<comment type="caution">
    <text evidence="6">The sequence shown here is derived from an EMBL/GenBank/DDBJ whole genome shotgun (WGS) entry which is preliminary data.</text>
</comment>
<name>A0A086Q702_TOXGO</name>
<dbReference type="SUPFAM" id="SSF54768">
    <property type="entry name" value="dsRNA-binding domain-like"/>
    <property type="match status" value="1"/>
</dbReference>
<feature type="region of interest" description="Disordered" evidence="3">
    <location>
        <begin position="362"/>
        <end position="411"/>
    </location>
</feature>
<evidence type="ECO:0000256" key="2">
    <source>
        <dbReference type="PROSITE-ProRule" id="PRU00268"/>
    </source>
</evidence>
<dbReference type="Gene3D" id="3.30.160.20">
    <property type="match status" value="1"/>
</dbReference>
<accession>A0A086Q702</accession>
<dbReference type="VEuPathDB" id="ToxoDB:TGVAND_285970"/>
<feature type="region of interest" description="Disordered" evidence="3">
    <location>
        <begin position="1"/>
        <end position="21"/>
    </location>
</feature>
<feature type="domain" description="S5 DRBM" evidence="5">
    <location>
        <begin position="883"/>
        <end position="946"/>
    </location>
</feature>
<dbReference type="InterPro" id="IPR013810">
    <property type="entry name" value="Ribosomal_uS5_N"/>
</dbReference>
<reference evidence="6 7" key="2">
    <citation type="journal article" date="2015" name="Eukaryot. Cell">
        <title>Genetic mapping reveals that sinefungin resistance in Toxoplasma gondii is controlled by a putative amino acid transporter locus that can be used as a negative selectable marker.</title>
        <authorList>
            <person name="Behnke M.S."/>
            <person name="Khan A."/>
            <person name="Sibley L.D."/>
        </authorList>
    </citation>
    <scope>NUCLEOTIDE SEQUENCE [LARGE SCALE GENOMIC DNA]</scope>
    <source>
        <strain evidence="6 7">VAND</strain>
    </source>
</reference>
<dbReference type="GO" id="GO:1990904">
    <property type="term" value="C:ribonucleoprotein complex"/>
    <property type="evidence" value="ECO:0007669"/>
    <property type="project" value="UniProtKB-UniRule"/>
</dbReference>
<proteinExistence type="predicted"/>
<feature type="compositionally biased region" description="Basic and acidic residues" evidence="3">
    <location>
        <begin position="362"/>
        <end position="407"/>
    </location>
</feature>
<dbReference type="EMBL" id="AEYJ02000656">
    <property type="protein sequence ID" value="KFH08384.1"/>
    <property type="molecule type" value="Genomic_DNA"/>
</dbReference>
<dbReference type="Proteomes" id="UP000028840">
    <property type="component" value="Unassembled WGS sequence"/>
</dbReference>
<reference evidence="6 7" key="1">
    <citation type="submission" date="2014-08" db="EMBL/GenBank/DDBJ databases">
        <authorList>
            <person name="Sibley D."/>
            <person name="Venepally P."/>
            <person name="Karamycheva S."/>
            <person name="Hadjithomas M."/>
            <person name="Khan A."/>
            <person name="Brunk B."/>
            <person name="Roos D."/>
            <person name="Caler E."/>
            <person name="Lorenzi H."/>
        </authorList>
    </citation>
    <scope>NUCLEOTIDE SEQUENCE [LARGE SCALE GENOMIC DNA]</scope>
    <source>
        <strain evidence="6 7">VAND</strain>
    </source>
</reference>
<dbReference type="PROSITE" id="PS50881">
    <property type="entry name" value="S5_DSRBD"/>
    <property type="match status" value="1"/>
</dbReference>
<dbReference type="GO" id="GO:0006412">
    <property type="term" value="P:translation"/>
    <property type="evidence" value="ECO:0007669"/>
    <property type="project" value="InterPro"/>
</dbReference>
<keyword evidence="1" id="KW-0694">RNA-binding</keyword>
<protein>
    <submittedName>
        <fullName evidence="6">Putative 30S ribosomal protein S5</fullName>
    </submittedName>
</protein>
<feature type="domain" description="DRBM" evidence="4">
    <location>
        <begin position="875"/>
        <end position="945"/>
    </location>
</feature>
<dbReference type="AlphaFoldDB" id="A0A086Q702"/>
<dbReference type="SUPFAM" id="SSF54211">
    <property type="entry name" value="Ribosomal protein S5 domain 2-like"/>
    <property type="match status" value="1"/>
</dbReference>
<dbReference type="InterPro" id="IPR014720">
    <property type="entry name" value="dsRBD_dom"/>
</dbReference>
<feature type="region of interest" description="Disordered" evidence="3">
    <location>
        <begin position="249"/>
        <end position="272"/>
    </location>
</feature>
<dbReference type="InterPro" id="IPR020568">
    <property type="entry name" value="Ribosomal_Su5_D2-typ_SF"/>
</dbReference>
<dbReference type="GO" id="GO:0003723">
    <property type="term" value="F:RNA binding"/>
    <property type="evidence" value="ECO:0007669"/>
    <property type="project" value="UniProtKB-UniRule"/>
</dbReference>
<organism evidence="6 7">
    <name type="scientific">Toxoplasma gondii VAND</name>
    <dbReference type="NCBI Taxonomy" id="933077"/>
    <lineage>
        <taxon>Eukaryota</taxon>
        <taxon>Sar</taxon>
        <taxon>Alveolata</taxon>
        <taxon>Apicomplexa</taxon>
        <taxon>Conoidasida</taxon>
        <taxon>Coccidia</taxon>
        <taxon>Eucoccidiorida</taxon>
        <taxon>Eimeriorina</taxon>
        <taxon>Sarcocystidae</taxon>
        <taxon>Toxoplasma</taxon>
    </lineage>
</organism>
<evidence type="ECO:0000259" key="5">
    <source>
        <dbReference type="PROSITE" id="PS50881"/>
    </source>
</evidence>
<dbReference type="PROSITE" id="PS50137">
    <property type="entry name" value="DS_RBD"/>
    <property type="match status" value="1"/>
</dbReference>
<feature type="region of interest" description="Disordered" evidence="3">
    <location>
        <begin position="304"/>
        <end position="323"/>
    </location>
</feature>
<keyword evidence="2" id="KW-0687">Ribonucleoprotein</keyword>
<dbReference type="OrthoDB" id="309483at2759"/>
<evidence type="ECO:0000313" key="6">
    <source>
        <dbReference type="EMBL" id="KFH08384.1"/>
    </source>
</evidence>
<gene>
    <name evidence="6" type="ORF">TGVAND_285970</name>
</gene>
<dbReference type="GO" id="GO:0003735">
    <property type="term" value="F:structural constituent of ribosome"/>
    <property type="evidence" value="ECO:0007669"/>
    <property type="project" value="UniProtKB-UniRule"/>
</dbReference>
<evidence type="ECO:0000313" key="7">
    <source>
        <dbReference type="Proteomes" id="UP000028840"/>
    </source>
</evidence>
<dbReference type="Gene3D" id="3.30.230.10">
    <property type="match status" value="1"/>
</dbReference>
<evidence type="ECO:0000259" key="4">
    <source>
        <dbReference type="PROSITE" id="PS50137"/>
    </source>
</evidence>
<dbReference type="Pfam" id="PF00333">
    <property type="entry name" value="Ribosomal_S5"/>
    <property type="match status" value="1"/>
</dbReference>
<evidence type="ECO:0000256" key="1">
    <source>
        <dbReference type="PROSITE-ProRule" id="PRU00266"/>
    </source>
</evidence>
<sequence length="1140" mass="127284">MRCPLAPRRQRRLPRDSSSSMSLFLPHRGSLSLSSAFSPSFRRSPCPRSSPCLASSVPPSRLFSSASPNDSRLALKKSLSPSFSSPFAFSRYTRDPERRHLTSISRVQAPLPLRRCAAPVASLASSPCLSSSRASSASLSPCSLASLGSRSFPFCGGSRRGGERPPCERRASAGCGAGANSFSSAPRPSRLSPSSPFFPSGLGCSSSPAHRARVAGPRLPLRSAFVALFSGQPTRTLCFPAASSALSFSAQPPPPTASASSFQSPRRLHNSHQARVLRRRHVYRDKHLDHVPTERARQLAEQRSAFELPRGTGEPLQGGSRFPAGVMAPHLRVKLEKEKFLRDCMREQENLAALFTETEKETLLGRRGDSRESHEEEPATREAEKQTSEGGKSDEAGKDGGKQEDKQGAAPFGRKLQELESFVGSALRTYRLLRPHALPFYKEDSLLSMQSKLNEATLKHSPLVHDLVELKKRNLSVPSDLLPPDFNALQFSLPVVSARGFLLALSAAANSVAEDLEFLCRRLSVPNLPHPTHPFRLKLLLDALFESFKLRKDPHYAHDWAQRNWPRLQAVMPEPLSELSADSVGLWLKAHLERVIENQRGRHADGRGRLLAQKFPLKSDEEDLYSLADDFIFDHEIVDEQFCDERLSQFPIDKAGELFRRVADFFGLTKGPQPAVNDAVVAQFQNLVYTLDEIGLSNWMKMDTREIEEFLPEGDPPSFAASQQDLDAARLLLKAAARGKANLLDFEALDPYKLLHGFDFKTVQEELATLPPNPFLTDADIDELFDITTAAVSMNQSEVAPSASLRNFKAKFGRTPLEALLDSEEKFLTSAGPVDWLKDEDENGEAFVSWRWKRPAQTVYDAEKGMFVREREGVDPLIKLHELRQTLLSVSRMMSMNKQGRVYYFRAIVAVGNGRGLFGIGIAFGPSPKEARSNAALAAIQNLDHIDFDVGRTLTTPVHGSEYSAHVTIVPRPLGKGLKSNLRYLPLLYLMGIDNCRVSFYGPSASARWFTRAKALKRALEQLQSRRTLANATGQKYDLLVAPGEHWMHWPDRWFRPISTEYARMLERIKKKRPPSYRRGFRAAIDEVIPEEIRPEFTPYTWKSPLQKWAEELKRKRLTSHNVYETEVFLHPPAQSSSPS</sequence>
<dbReference type="GO" id="GO:0005840">
    <property type="term" value="C:ribosome"/>
    <property type="evidence" value="ECO:0007669"/>
    <property type="project" value="UniProtKB-KW"/>
</dbReference>